<dbReference type="AlphaFoldDB" id="A9C0G2"/>
<sequence length="378" mass="40463">MNVKFADRVAVGELKETREGYLVATARVARTGVQLYYASELGDVARDAGFKPGDVVRVYRHADEVFAKDSLASITRLPVTVDHPAEEVTAANWQQLAVGEVGDAYATEPEWIVVNPMIKDAGATKAARTTHQEISMGYSAAIVPARDGLEADFEQRGIRYNHLALVPKGRAGEMARIGDSWGASPVQDFQPGISPKSKGGLMPDMKTVVLGDKAVQVADTDVALIEQYKTDMARKLADAETAKKKSDEEKDEEIGKLKAEVKKAKDAAVIDVDKLVADRTELVGLVKTMDASIDPKGKSDAELRKAAVLAKLGDSIVKDASDAEITGMFKALANDAATMNPVATALRQGVVNVGDAQTQADKALATANADLNAWRTKQ</sequence>
<dbReference type="EMBL" id="CP000884">
    <property type="protein sequence ID" value="ABX36728.1"/>
    <property type="molecule type" value="Genomic_DNA"/>
</dbReference>
<evidence type="ECO:0000256" key="1">
    <source>
        <dbReference type="SAM" id="Coils"/>
    </source>
</evidence>
<dbReference type="InterPro" id="IPR016913">
    <property type="entry name" value="UCP029215"/>
</dbReference>
<dbReference type="GeneID" id="24116626"/>
<evidence type="ECO:0000313" key="3">
    <source>
        <dbReference type="Proteomes" id="UP000000784"/>
    </source>
</evidence>
<dbReference type="Pfam" id="PF09979">
    <property type="entry name" value="DUF2213"/>
    <property type="match status" value="1"/>
</dbReference>
<accession>A9C0G2</accession>
<proteinExistence type="predicted"/>
<organism evidence="2 3">
    <name type="scientific">Delftia acidovorans (strain DSM 14801 / SPH-1)</name>
    <dbReference type="NCBI Taxonomy" id="398578"/>
    <lineage>
        <taxon>Bacteria</taxon>
        <taxon>Pseudomonadati</taxon>
        <taxon>Pseudomonadota</taxon>
        <taxon>Betaproteobacteria</taxon>
        <taxon>Burkholderiales</taxon>
        <taxon>Comamonadaceae</taxon>
        <taxon>Delftia</taxon>
    </lineage>
</organism>
<protein>
    <recommendedName>
        <fullName evidence="4">DUF2213 domain-containing protein</fullName>
    </recommendedName>
</protein>
<dbReference type="PIRSF" id="PIRSF029215">
    <property type="entry name" value="UCP029215"/>
    <property type="match status" value="1"/>
</dbReference>
<gene>
    <name evidence="2" type="ordered locus">Daci_4097</name>
</gene>
<dbReference type="Proteomes" id="UP000000784">
    <property type="component" value="Chromosome"/>
</dbReference>
<dbReference type="KEGG" id="dac:Daci_4097"/>
<dbReference type="eggNOG" id="COG3566">
    <property type="taxonomic scope" value="Bacteria"/>
</dbReference>
<name>A9C0G2_DELAS</name>
<dbReference type="STRING" id="398578.Daci_4097"/>
<reference evidence="3" key="2">
    <citation type="submission" date="2007-11" db="EMBL/GenBank/DDBJ databases">
        <title>Complete sequence of Delftia acidovorans DSM 14801 / SPH-1.</title>
        <authorList>
            <person name="Copeland A."/>
            <person name="Lucas S."/>
            <person name="Lapidus A."/>
            <person name="Barry K."/>
            <person name="Glavina del Rio T."/>
            <person name="Dalin E."/>
            <person name="Tice H."/>
            <person name="Pitluck S."/>
            <person name="Lowry S."/>
            <person name="Clum A."/>
            <person name="Schmutz J."/>
            <person name="Larimer F."/>
            <person name="Land M."/>
            <person name="Hauser L."/>
            <person name="Kyrpides N."/>
            <person name="Kim E."/>
            <person name="Schleheck D."/>
            <person name="Richardson P."/>
        </authorList>
    </citation>
    <scope>NUCLEOTIDE SEQUENCE [LARGE SCALE GENOMIC DNA]</scope>
    <source>
        <strain evidence="3">DSM 14801 / SPH-1</strain>
    </source>
</reference>
<dbReference type="HOGENOM" id="CLU_049293_1_0_4"/>
<evidence type="ECO:0000313" key="2">
    <source>
        <dbReference type="EMBL" id="ABX36728.1"/>
    </source>
</evidence>
<keyword evidence="1" id="KW-0175">Coiled coil</keyword>
<evidence type="ECO:0008006" key="4">
    <source>
        <dbReference type="Google" id="ProtNLM"/>
    </source>
</evidence>
<keyword evidence="3" id="KW-1185">Reference proteome</keyword>
<feature type="coiled-coil region" evidence="1">
    <location>
        <begin position="225"/>
        <end position="267"/>
    </location>
</feature>
<reference evidence="2 3" key="1">
    <citation type="journal article" date="2004" name="Appl. Environ. Microbiol.">
        <title>Mineralization of individual congeners of linear alkylbenzenesulfonate by defined pairs of heterotrophic bacteria.</title>
        <authorList>
            <person name="Schleheck D."/>
            <person name="Knepper T.P."/>
            <person name="Fischer K."/>
            <person name="Cook A.M."/>
        </authorList>
    </citation>
    <scope>NUCLEOTIDE SEQUENCE [LARGE SCALE GENOMIC DNA]</scope>
    <source>
        <strain evidence="3">DSM 14801 / SPH-1</strain>
    </source>
</reference>
<dbReference type="RefSeq" id="WP_012205920.1">
    <property type="nucleotide sequence ID" value="NC_010002.1"/>
</dbReference>